<accession>A0A2I0AAK2</accession>
<dbReference type="EMBL" id="KZ452001">
    <property type="protein sequence ID" value="PKA52580.1"/>
    <property type="molecule type" value="Genomic_DNA"/>
</dbReference>
<dbReference type="Proteomes" id="UP000236161">
    <property type="component" value="Unassembled WGS sequence"/>
</dbReference>
<gene>
    <name evidence="1" type="ORF">AXF42_Ash001561</name>
</gene>
<protein>
    <submittedName>
        <fullName evidence="1">Uncharacterized protein</fullName>
    </submittedName>
</protein>
<evidence type="ECO:0000313" key="1">
    <source>
        <dbReference type="EMBL" id="PKA52580.1"/>
    </source>
</evidence>
<dbReference type="AlphaFoldDB" id="A0A2I0AAK2"/>
<proteinExistence type="predicted"/>
<keyword evidence="2" id="KW-1185">Reference proteome</keyword>
<reference evidence="1 2" key="1">
    <citation type="journal article" date="2017" name="Nature">
        <title>The Apostasia genome and the evolution of orchids.</title>
        <authorList>
            <person name="Zhang G.Q."/>
            <person name="Liu K.W."/>
            <person name="Li Z."/>
            <person name="Lohaus R."/>
            <person name="Hsiao Y.Y."/>
            <person name="Niu S.C."/>
            <person name="Wang J.Y."/>
            <person name="Lin Y.C."/>
            <person name="Xu Q."/>
            <person name="Chen L.J."/>
            <person name="Yoshida K."/>
            <person name="Fujiwara S."/>
            <person name="Wang Z.W."/>
            <person name="Zhang Y.Q."/>
            <person name="Mitsuda N."/>
            <person name="Wang M."/>
            <person name="Liu G.H."/>
            <person name="Pecoraro L."/>
            <person name="Huang H.X."/>
            <person name="Xiao X.J."/>
            <person name="Lin M."/>
            <person name="Wu X.Y."/>
            <person name="Wu W.L."/>
            <person name="Chen Y.Y."/>
            <person name="Chang S.B."/>
            <person name="Sakamoto S."/>
            <person name="Ohme-Takagi M."/>
            <person name="Yagi M."/>
            <person name="Zeng S.J."/>
            <person name="Shen C.Y."/>
            <person name="Yeh C.M."/>
            <person name="Luo Y.B."/>
            <person name="Tsai W.C."/>
            <person name="Van de Peer Y."/>
            <person name="Liu Z.J."/>
        </authorList>
    </citation>
    <scope>NUCLEOTIDE SEQUENCE [LARGE SCALE GENOMIC DNA]</scope>
    <source>
        <strain evidence="2">cv. Shenzhen</strain>
        <tissue evidence="1">Stem</tissue>
    </source>
</reference>
<evidence type="ECO:0000313" key="2">
    <source>
        <dbReference type="Proteomes" id="UP000236161"/>
    </source>
</evidence>
<name>A0A2I0AAK2_9ASPA</name>
<organism evidence="1 2">
    <name type="scientific">Apostasia shenzhenica</name>
    <dbReference type="NCBI Taxonomy" id="1088818"/>
    <lineage>
        <taxon>Eukaryota</taxon>
        <taxon>Viridiplantae</taxon>
        <taxon>Streptophyta</taxon>
        <taxon>Embryophyta</taxon>
        <taxon>Tracheophyta</taxon>
        <taxon>Spermatophyta</taxon>
        <taxon>Magnoliopsida</taxon>
        <taxon>Liliopsida</taxon>
        <taxon>Asparagales</taxon>
        <taxon>Orchidaceae</taxon>
        <taxon>Apostasioideae</taxon>
        <taxon>Apostasia</taxon>
    </lineage>
</organism>
<sequence>MDHQEVLVEEEDSVGGSISQALLKASTTILKMVKSYKTTPSNPLSLLLAPKLQDPLS</sequence>